<reference evidence="1" key="1">
    <citation type="submission" date="2020-09" db="EMBL/GenBank/DDBJ databases">
        <title>Draft Genome Sequence of Paenibacillus sp. WST5.</title>
        <authorList>
            <person name="Bao Z."/>
        </authorList>
    </citation>
    <scope>NUCLEOTIDE SEQUENCE</scope>
    <source>
        <strain evidence="1">WST5</strain>
    </source>
</reference>
<protein>
    <submittedName>
        <fullName evidence="1">Uncharacterized protein</fullName>
    </submittedName>
</protein>
<evidence type="ECO:0000313" key="1">
    <source>
        <dbReference type="EMBL" id="MBD0384085.1"/>
    </source>
</evidence>
<sequence>MNMPDESASIKSRSNYEWYKDEANSSVTYAADSMNLSDWNVVWPMRNSKISFPSQWNQSLMNGLPN</sequence>
<accession>A0A926QLX0</accession>
<comment type="caution">
    <text evidence="1">The sequence shown here is derived from an EMBL/GenBank/DDBJ whole genome shotgun (WGS) entry which is preliminary data.</text>
</comment>
<dbReference type="AlphaFoldDB" id="A0A926QLX0"/>
<gene>
    <name evidence="1" type="ORF">ICC18_28970</name>
</gene>
<keyword evidence="2" id="KW-1185">Reference proteome</keyword>
<dbReference type="Proteomes" id="UP000650466">
    <property type="component" value="Unassembled WGS sequence"/>
</dbReference>
<evidence type="ECO:0000313" key="2">
    <source>
        <dbReference type="Proteomes" id="UP000650466"/>
    </source>
</evidence>
<dbReference type="RefSeq" id="WP_188177864.1">
    <property type="nucleotide sequence ID" value="NZ_JACVVD010000015.1"/>
</dbReference>
<proteinExistence type="predicted"/>
<name>A0A926QLX0_9BACL</name>
<dbReference type="EMBL" id="JACVVD010000015">
    <property type="protein sequence ID" value="MBD0384085.1"/>
    <property type="molecule type" value="Genomic_DNA"/>
</dbReference>
<organism evidence="1 2">
    <name type="scientific">Paenibacillus sedimenti</name>
    <dbReference type="NCBI Taxonomy" id="2770274"/>
    <lineage>
        <taxon>Bacteria</taxon>
        <taxon>Bacillati</taxon>
        <taxon>Bacillota</taxon>
        <taxon>Bacilli</taxon>
        <taxon>Bacillales</taxon>
        <taxon>Paenibacillaceae</taxon>
        <taxon>Paenibacillus</taxon>
    </lineage>
</organism>